<keyword evidence="1" id="KW-0472">Membrane</keyword>
<keyword evidence="1" id="KW-1133">Transmembrane helix</keyword>
<protein>
    <submittedName>
        <fullName evidence="2">Uncharacterized protein</fullName>
    </submittedName>
</protein>
<feature type="transmembrane region" description="Helical" evidence="1">
    <location>
        <begin position="37"/>
        <end position="58"/>
    </location>
</feature>
<dbReference type="EMBL" id="GGEC01057085">
    <property type="protein sequence ID" value="MBX37569.1"/>
    <property type="molecule type" value="Transcribed_RNA"/>
</dbReference>
<reference evidence="2" key="1">
    <citation type="submission" date="2018-02" db="EMBL/GenBank/DDBJ databases">
        <title>Rhizophora mucronata_Transcriptome.</title>
        <authorList>
            <person name="Meera S.P."/>
            <person name="Sreeshan A."/>
            <person name="Augustine A."/>
        </authorList>
    </citation>
    <scope>NUCLEOTIDE SEQUENCE</scope>
    <source>
        <tissue evidence="2">Leaf</tissue>
    </source>
</reference>
<evidence type="ECO:0000256" key="1">
    <source>
        <dbReference type="SAM" id="Phobius"/>
    </source>
</evidence>
<keyword evidence="1" id="KW-0812">Transmembrane</keyword>
<accession>A0A2P2N501</accession>
<dbReference type="AlphaFoldDB" id="A0A2P2N501"/>
<proteinExistence type="predicted"/>
<evidence type="ECO:0000313" key="2">
    <source>
        <dbReference type="EMBL" id="MBX37569.1"/>
    </source>
</evidence>
<sequence>MLPPYSSVSFVGFCSFRLSMVRLLTSYFSINVVRGTVSLMAWVVTAPPLSTVCFSSLISRMHRALFFFFLRILIDKSTLLATLQNLFRWLCEPILF</sequence>
<name>A0A2P2N501_RHIMU</name>
<organism evidence="2">
    <name type="scientific">Rhizophora mucronata</name>
    <name type="common">Asiatic mangrove</name>
    <dbReference type="NCBI Taxonomy" id="61149"/>
    <lineage>
        <taxon>Eukaryota</taxon>
        <taxon>Viridiplantae</taxon>
        <taxon>Streptophyta</taxon>
        <taxon>Embryophyta</taxon>
        <taxon>Tracheophyta</taxon>
        <taxon>Spermatophyta</taxon>
        <taxon>Magnoliopsida</taxon>
        <taxon>eudicotyledons</taxon>
        <taxon>Gunneridae</taxon>
        <taxon>Pentapetalae</taxon>
        <taxon>rosids</taxon>
        <taxon>fabids</taxon>
        <taxon>Malpighiales</taxon>
        <taxon>Rhizophoraceae</taxon>
        <taxon>Rhizophora</taxon>
    </lineage>
</organism>
<feature type="transmembrane region" description="Helical" evidence="1">
    <location>
        <begin position="64"/>
        <end position="83"/>
    </location>
</feature>